<comment type="caution">
    <text evidence="1">The sequence shown here is derived from an EMBL/GenBank/DDBJ whole genome shotgun (WGS) entry which is preliminary data.</text>
</comment>
<evidence type="ECO:0000313" key="1">
    <source>
        <dbReference type="EMBL" id="KAF0318037.1"/>
    </source>
</evidence>
<dbReference type="OrthoDB" id="4851290at2759"/>
<dbReference type="AlphaFoldDB" id="A0A8H3ZJF5"/>
<organism evidence="1 2">
    <name type="scientific">Colletotrichum asianum</name>
    <dbReference type="NCBI Taxonomy" id="702518"/>
    <lineage>
        <taxon>Eukaryota</taxon>
        <taxon>Fungi</taxon>
        <taxon>Dikarya</taxon>
        <taxon>Ascomycota</taxon>
        <taxon>Pezizomycotina</taxon>
        <taxon>Sordariomycetes</taxon>
        <taxon>Hypocreomycetidae</taxon>
        <taxon>Glomerellales</taxon>
        <taxon>Glomerellaceae</taxon>
        <taxon>Colletotrichum</taxon>
        <taxon>Colletotrichum gloeosporioides species complex</taxon>
    </lineage>
</organism>
<name>A0A8H3ZJF5_9PEZI</name>
<protein>
    <submittedName>
        <fullName evidence="1">Uncharacterized protein</fullName>
    </submittedName>
</protein>
<reference evidence="1 2" key="1">
    <citation type="submission" date="2019-12" db="EMBL/GenBank/DDBJ databases">
        <title>A genome sequence resource for the geographically widespread anthracnose pathogen Colletotrichum asianum.</title>
        <authorList>
            <person name="Meng Y."/>
        </authorList>
    </citation>
    <scope>NUCLEOTIDE SEQUENCE [LARGE SCALE GENOMIC DNA]</scope>
    <source>
        <strain evidence="1 2">ICMP 18580</strain>
    </source>
</reference>
<dbReference type="EMBL" id="WOWK01000117">
    <property type="protein sequence ID" value="KAF0318037.1"/>
    <property type="molecule type" value="Genomic_DNA"/>
</dbReference>
<sequence>MLSLPSAQQRELSSSPSPGVNILWVKQREETAQIIAKRQPLPQQMPVGVERQVAPLHYLPPLCRSFAPVGELLAVAEHHLAHQKGQLKASGCTEIQGGSSGYKIVDRTILGAKTRSRSWLVFILIYSSPLYDPKIHLLMIMARQRSTLWKSMETALSLVTHNEELDEAGEVAGGELAHECEESNVDIDSILSHDDDESEVGDGDPSLGGCVEYARLQGQG</sequence>
<proteinExistence type="predicted"/>
<dbReference type="Proteomes" id="UP000434172">
    <property type="component" value="Unassembled WGS sequence"/>
</dbReference>
<evidence type="ECO:0000313" key="2">
    <source>
        <dbReference type="Proteomes" id="UP000434172"/>
    </source>
</evidence>
<gene>
    <name evidence="1" type="ORF">GQ607_014734</name>
</gene>
<accession>A0A8H3ZJF5</accession>
<keyword evidence="2" id="KW-1185">Reference proteome</keyword>